<dbReference type="VEuPathDB" id="CryptoDB:Vbra_2622"/>
<proteinExistence type="inferred from homology"/>
<dbReference type="OrthoDB" id="409312at2759"/>
<comment type="similarity">
    <text evidence="1 4">Belongs to the glycosyl hydrolase 28 family.</text>
</comment>
<evidence type="ECO:0000256" key="1">
    <source>
        <dbReference type="ARBA" id="ARBA00008834"/>
    </source>
</evidence>
<feature type="compositionally biased region" description="Polar residues" evidence="5">
    <location>
        <begin position="562"/>
        <end position="576"/>
    </location>
</feature>
<dbReference type="PANTHER" id="PTHR31339">
    <property type="entry name" value="PECTIN LYASE-RELATED"/>
    <property type="match status" value="1"/>
</dbReference>
<feature type="region of interest" description="Disordered" evidence="5">
    <location>
        <begin position="54"/>
        <end position="76"/>
    </location>
</feature>
<reference evidence="6 7" key="1">
    <citation type="submission" date="2014-11" db="EMBL/GenBank/DDBJ databases">
        <authorList>
            <person name="Zhu J."/>
            <person name="Qi W."/>
            <person name="Song R."/>
        </authorList>
    </citation>
    <scope>NUCLEOTIDE SEQUENCE [LARGE SCALE GENOMIC DNA]</scope>
</reference>
<dbReference type="InterPro" id="IPR012334">
    <property type="entry name" value="Pectin_lyas_fold"/>
</dbReference>
<evidence type="ECO:0000313" key="6">
    <source>
        <dbReference type="EMBL" id="CEM23317.1"/>
    </source>
</evidence>
<dbReference type="SMART" id="SM00710">
    <property type="entry name" value="PbH1"/>
    <property type="match status" value="6"/>
</dbReference>
<dbReference type="PANTHER" id="PTHR31339:SF9">
    <property type="entry name" value="PLASMIN AND FIBRONECTIN-BINDING PROTEIN A"/>
    <property type="match status" value="1"/>
</dbReference>
<dbReference type="InterPro" id="IPR011050">
    <property type="entry name" value="Pectin_lyase_fold/virulence"/>
</dbReference>
<evidence type="ECO:0000256" key="5">
    <source>
        <dbReference type="SAM" id="MobiDB-lite"/>
    </source>
</evidence>
<feature type="compositionally biased region" description="Acidic residues" evidence="5">
    <location>
        <begin position="66"/>
        <end position="75"/>
    </location>
</feature>
<feature type="compositionally biased region" description="Low complexity" evidence="5">
    <location>
        <begin position="54"/>
        <end position="65"/>
    </location>
</feature>
<keyword evidence="3 4" id="KW-0326">Glycosidase</keyword>
<gene>
    <name evidence="6" type="ORF">Vbra_2622</name>
</gene>
<dbReference type="Pfam" id="PF00295">
    <property type="entry name" value="Glyco_hydro_28"/>
    <property type="match status" value="1"/>
</dbReference>
<dbReference type="SUPFAM" id="SSF51126">
    <property type="entry name" value="Pectin lyase-like"/>
    <property type="match status" value="1"/>
</dbReference>
<dbReference type="GO" id="GO:0004650">
    <property type="term" value="F:polygalacturonase activity"/>
    <property type="evidence" value="ECO:0007669"/>
    <property type="project" value="InterPro"/>
</dbReference>
<evidence type="ECO:0000256" key="2">
    <source>
        <dbReference type="ARBA" id="ARBA00022801"/>
    </source>
</evidence>
<accession>A0A0G4G5I4</accession>
<evidence type="ECO:0000256" key="4">
    <source>
        <dbReference type="RuleBase" id="RU361169"/>
    </source>
</evidence>
<protein>
    <recommendedName>
        <fullName evidence="8">Pectate lyase superfamily protein domain-containing protein</fullName>
    </recommendedName>
</protein>
<feature type="compositionally biased region" description="Basic residues" evidence="5">
    <location>
        <begin position="545"/>
        <end position="556"/>
    </location>
</feature>
<dbReference type="InterPro" id="IPR006626">
    <property type="entry name" value="PbH1"/>
</dbReference>
<evidence type="ECO:0000313" key="7">
    <source>
        <dbReference type="Proteomes" id="UP000041254"/>
    </source>
</evidence>
<dbReference type="PhylomeDB" id="A0A0G4G5I4"/>
<organism evidence="6 7">
    <name type="scientific">Vitrella brassicaformis (strain CCMP3155)</name>
    <dbReference type="NCBI Taxonomy" id="1169540"/>
    <lineage>
        <taxon>Eukaryota</taxon>
        <taxon>Sar</taxon>
        <taxon>Alveolata</taxon>
        <taxon>Colpodellida</taxon>
        <taxon>Vitrellaceae</taxon>
        <taxon>Vitrella</taxon>
    </lineage>
</organism>
<dbReference type="InParanoid" id="A0A0G4G5I4"/>
<dbReference type="AlphaFoldDB" id="A0A0G4G5I4"/>
<feature type="region of interest" description="Disordered" evidence="5">
    <location>
        <begin position="535"/>
        <end position="606"/>
    </location>
</feature>
<dbReference type="InterPro" id="IPR051801">
    <property type="entry name" value="GH28_Enzymes"/>
</dbReference>
<sequence>MAPPSSLALQLPLVDRHARRRVHSLEFVPSSPSCRRAHDLADVNATAADAVDTDIPSSDLWSSGSESDECSDDGDVSPMSCNGGPAPASSHLARCLTHRGGYLFDIRDFGARSGDGVCTDAIRKTVEAVQKRGRGVVYIPEGEWKSVPFHLTSHCTLFVENGATLRATDDLEDFPPIPPLPSYGQGRDHPGPRHMSFIQVDNMEDVVITGNNGVIDGSGQKWWQRRITKAERVTRGHLVEFLSCRNVTLSYLTLQSSPHWTVHPVYCDTVHLHHLTILSPHYHAPNTDGINPDSSANVVIEYNHISTGDDAIAIKSGWDHHGYRFARPCRNIVIRHNYLSSTRCAGICVGSEMSGGISNVLIYDNKIVKCCQGIHFKTAMGRGGYVRNVTLMNCTMEDVQVAVRLNGYYRGHPHDGYDTTAVPDISDLHFKRLRVTNALQVLEAQGLSAAPFTKVRLEDVQVRLDPDSSKPAYSCEHVSGTAKNVYPEPPETHFKHLHTNIVEKNNIYGSNGDGCLFGFLMNLSVLKLNMRSRDVTSRRQVLPRLHPHPANRRKRVRDAQKTDSPSSSPHNGSMAASESVYGPPPIANANFDVAKIQRGEESEEAA</sequence>
<evidence type="ECO:0008006" key="8">
    <source>
        <dbReference type="Google" id="ProtNLM"/>
    </source>
</evidence>
<dbReference type="Proteomes" id="UP000041254">
    <property type="component" value="Unassembled WGS sequence"/>
</dbReference>
<dbReference type="STRING" id="1169540.A0A0G4G5I4"/>
<dbReference type="EMBL" id="CDMY01000564">
    <property type="protein sequence ID" value="CEM23317.1"/>
    <property type="molecule type" value="Genomic_DNA"/>
</dbReference>
<keyword evidence="2 4" id="KW-0378">Hydrolase</keyword>
<keyword evidence="7" id="KW-1185">Reference proteome</keyword>
<name>A0A0G4G5I4_VITBC</name>
<dbReference type="OMA" id="VGDDCIT"/>
<dbReference type="InterPro" id="IPR000743">
    <property type="entry name" value="Glyco_hydro_28"/>
</dbReference>
<dbReference type="Gene3D" id="2.160.20.10">
    <property type="entry name" value="Single-stranded right-handed beta-helix, Pectin lyase-like"/>
    <property type="match status" value="1"/>
</dbReference>
<dbReference type="GO" id="GO:0005975">
    <property type="term" value="P:carbohydrate metabolic process"/>
    <property type="evidence" value="ECO:0007669"/>
    <property type="project" value="InterPro"/>
</dbReference>
<evidence type="ECO:0000256" key="3">
    <source>
        <dbReference type="ARBA" id="ARBA00023295"/>
    </source>
</evidence>